<evidence type="ECO:0000256" key="1">
    <source>
        <dbReference type="SAM" id="Phobius"/>
    </source>
</evidence>
<name>A0A6A5T752_9PLEO</name>
<dbReference type="EMBL" id="ML975998">
    <property type="protein sequence ID" value="KAF1947509.1"/>
    <property type="molecule type" value="Genomic_DNA"/>
</dbReference>
<keyword evidence="1" id="KW-0472">Membrane</keyword>
<evidence type="ECO:0000313" key="3">
    <source>
        <dbReference type="Proteomes" id="UP000800038"/>
    </source>
</evidence>
<keyword evidence="1" id="KW-1133">Transmembrane helix</keyword>
<reference evidence="2" key="1">
    <citation type="journal article" date="2020" name="Stud. Mycol.">
        <title>101 Dothideomycetes genomes: a test case for predicting lifestyles and emergence of pathogens.</title>
        <authorList>
            <person name="Haridas S."/>
            <person name="Albert R."/>
            <person name="Binder M."/>
            <person name="Bloem J."/>
            <person name="Labutti K."/>
            <person name="Salamov A."/>
            <person name="Andreopoulos B."/>
            <person name="Baker S."/>
            <person name="Barry K."/>
            <person name="Bills G."/>
            <person name="Bluhm B."/>
            <person name="Cannon C."/>
            <person name="Castanera R."/>
            <person name="Culley D."/>
            <person name="Daum C."/>
            <person name="Ezra D."/>
            <person name="Gonzalez J."/>
            <person name="Henrissat B."/>
            <person name="Kuo A."/>
            <person name="Liang C."/>
            <person name="Lipzen A."/>
            <person name="Lutzoni F."/>
            <person name="Magnuson J."/>
            <person name="Mondo S."/>
            <person name="Nolan M."/>
            <person name="Ohm R."/>
            <person name="Pangilinan J."/>
            <person name="Park H.-J."/>
            <person name="Ramirez L."/>
            <person name="Alfaro M."/>
            <person name="Sun H."/>
            <person name="Tritt A."/>
            <person name="Yoshinaga Y."/>
            <person name="Zwiers L.-H."/>
            <person name="Turgeon B."/>
            <person name="Goodwin S."/>
            <person name="Spatafora J."/>
            <person name="Crous P."/>
            <person name="Grigoriev I."/>
        </authorList>
    </citation>
    <scope>NUCLEOTIDE SEQUENCE</scope>
    <source>
        <strain evidence="2">CBS 161.51</strain>
    </source>
</reference>
<gene>
    <name evidence="2" type="ORF">EJ02DRAFT_91583</name>
</gene>
<dbReference type="Proteomes" id="UP000800038">
    <property type="component" value="Unassembled WGS sequence"/>
</dbReference>
<keyword evidence="3" id="KW-1185">Reference proteome</keyword>
<keyword evidence="1" id="KW-0812">Transmembrane</keyword>
<protein>
    <submittedName>
        <fullName evidence="2">Uncharacterized protein</fullName>
    </submittedName>
</protein>
<feature type="transmembrane region" description="Helical" evidence="1">
    <location>
        <begin position="25"/>
        <end position="45"/>
    </location>
</feature>
<evidence type="ECO:0000313" key="2">
    <source>
        <dbReference type="EMBL" id="KAF1947509.1"/>
    </source>
</evidence>
<sequence>MEWRLDWTYSRTSLTSKVVLIWCKILYYGFDLVVCVLSAALRSLSNIYQIHLRSRLDTLCR</sequence>
<proteinExistence type="predicted"/>
<accession>A0A6A5T752</accession>
<organism evidence="2 3">
    <name type="scientific">Clathrospora elynae</name>
    <dbReference type="NCBI Taxonomy" id="706981"/>
    <lineage>
        <taxon>Eukaryota</taxon>
        <taxon>Fungi</taxon>
        <taxon>Dikarya</taxon>
        <taxon>Ascomycota</taxon>
        <taxon>Pezizomycotina</taxon>
        <taxon>Dothideomycetes</taxon>
        <taxon>Pleosporomycetidae</taxon>
        <taxon>Pleosporales</taxon>
        <taxon>Diademaceae</taxon>
        <taxon>Clathrospora</taxon>
    </lineage>
</organism>
<dbReference type="AlphaFoldDB" id="A0A6A5T752"/>